<reference evidence="2 3" key="1">
    <citation type="submission" date="2018-09" db="EMBL/GenBank/DDBJ databases">
        <authorList>
            <person name="Tagini F."/>
        </authorList>
    </citation>
    <scope>NUCLEOTIDE SEQUENCE [LARGE SCALE GENOMIC DNA]</scope>
    <source>
        <strain evidence="2 3">MK13</strain>
    </source>
</reference>
<evidence type="ECO:0000256" key="1">
    <source>
        <dbReference type="SAM" id="MobiDB-lite"/>
    </source>
</evidence>
<dbReference type="Proteomes" id="UP000267289">
    <property type="component" value="Unassembled WGS sequence"/>
</dbReference>
<proteinExistence type="predicted"/>
<evidence type="ECO:0000313" key="3">
    <source>
        <dbReference type="Proteomes" id="UP000267289"/>
    </source>
</evidence>
<gene>
    <name evidence="2" type="ORF">LAUMK13_03179</name>
</gene>
<evidence type="ECO:0000313" key="2">
    <source>
        <dbReference type="EMBL" id="VBA40683.1"/>
    </source>
</evidence>
<keyword evidence="3" id="KW-1185">Reference proteome</keyword>
<feature type="region of interest" description="Disordered" evidence="1">
    <location>
        <begin position="53"/>
        <end position="75"/>
    </location>
</feature>
<dbReference type="EMBL" id="UPHQ01000165">
    <property type="protein sequence ID" value="VBA40683.1"/>
    <property type="molecule type" value="Genomic_DNA"/>
</dbReference>
<organism evidence="2 3">
    <name type="scientific">Mycobacterium innocens</name>
    <dbReference type="NCBI Taxonomy" id="2341083"/>
    <lineage>
        <taxon>Bacteria</taxon>
        <taxon>Bacillati</taxon>
        <taxon>Actinomycetota</taxon>
        <taxon>Actinomycetes</taxon>
        <taxon>Mycobacteriales</taxon>
        <taxon>Mycobacteriaceae</taxon>
        <taxon>Mycobacterium</taxon>
    </lineage>
</organism>
<accession>A0A498Q7H9</accession>
<dbReference type="AlphaFoldDB" id="A0A498Q7H9"/>
<protein>
    <submittedName>
        <fullName evidence="2">Uncharacterized protein</fullName>
    </submittedName>
</protein>
<sequence>MTGQRRVMHNRDKICLPVNEAASRPGGDRIIGDTMAASHPAMAMPAMAMKSEPASGAIRGKTAAADMSDEQMDSC</sequence>
<name>A0A498Q7H9_9MYCO</name>